<keyword evidence="6" id="KW-1185">Reference proteome</keyword>
<dbReference type="GO" id="GO:0005737">
    <property type="term" value="C:cytoplasm"/>
    <property type="evidence" value="ECO:0007669"/>
    <property type="project" value="TreeGrafter"/>
</dbReference>
<dbReference type="Pfam" id="PF03328">
    <property type="entry name" value="HpcH_HpaI"/>
    <property type="match status" value="1"/>
</dbReference>
<dbReference type="Gene3D" id="3.20.20.60">
    <property type="entry name" value="Phosphoenolpyruvate-binding domains"/>
    <property type="match status" value="1"/>
</dbReference>
<protein>
    <submittedName>
        <fullName evidence="5">HpcH/HpaI-like aldolase protein</fullName>
    </submittedName>
</protein>
<dbReference type="InterPro" id="IPR040442">
    <property type="entry name" value="Pyrv_kinase-like_dom_sf"/>
</dbReference>
<dbReference type="GO" id="GO:0046872">
    <property type="term" value="F:metal ion binding"/>
    <property type="evidence" value="ECO:0007669"/>
    <property type="project" value="UniProtKB-KW"/>
</dbReference>
<dbReference type="HOGENOM" id="CLU_059964_3_2_5"/>
<evidence type="ECO:0000259" key="4">
    <source>
        <dbReference type="Pfam" id="PF03328"/>
    </source>
</evidence>
<dbReference type="RefSeq" id="WP_040115377.1">
    <property type="nucleotide sequence ID" value="NZ_CP006880.1"/>
</dbReference>
<evidence type="ECO:0000256" key="3">
    <source>
        <dbReference type="ARBA" id="ARBA00023239"/>
    </source>
</evidence>
<dbReference type="InterPro" id="IPR050251">
    <property type="entry name" value="HpcH-HpaI_aldolase"/>
</dbReference>
<geneLocation type="plasmid" evidence="5 6">
    <name>pRgalR602c</name>
</geneLocation>
<reference evidence="5 6" key="1">
    <citation type="submission" date="2013-11" db="EMBL/GenBank/DDBJ databases">
        <title>Complete genome sequence of Rhizobium gallicum bv. gallicum R602.</title>
        <authorList>
            <person name="Bustos P."/>
            <person name="Santamaria R.I."/>
            <person name="Lozano L."/>
            <person name="Acosta J.L."/>
            <person name="Ormeno-Orrillo E."/>
            <person name="Rogel M.A."/>
            <person name="Romero D."/>
            <person name="Cevallos M.A."/>
            <person name="Martinez-Romero E."/>
            <person name="Gonzalez V."/>
        </authorList>
    </citation>
    <scope>NUCLEOTIDE SEQUENCE [LARGE SCALE GENOMIC DNA]</scope>
    <source>
        <strain evidence="5 6">R602</strain>
        <plasmid evidence="5 6">pRgalR602c</plasmid>
    </source>
</reference>
<dbReference type="InterPro" id="IPR005000">
    <property type="entry name" value="Aldolase/citrate-lyase_domain"/>
</dbReference>
<dbReference type="PANTHER" id="PTHR30502">
    <property type="entry name" value="2-KETO-3-DEOXY-L-RHAMNONATE ALDOLASE"/>
    <property type="match status" value="1"/>
</dbReference>
<sequence length="266" mass="27926">MTETPAIDSFADRIRTDGHAGLVSAWIGIPEPLVVHHLVQEDFDSVVLDMQHGMWDMASASNAVTQSRSAGKPAIARIPVGDFASASRLLDAGCTGIIAPMVNSVSDAKALVRFAKYPPLGERSWGPTLALNHMKLSADEYLRAANRLTLTIAMVETRAALDAVDGILGVEGIDGVFVGPSDLSIALSNGARLAPDTDEIDKELAHIVARCRAHKKFTCAFGSNGKRAGELLRLGCDLVVASADTTQLRAGAASAIAAARTFASGH</sequence>
<dbReference type="InterPro" id="IPR015813">
    <property type="entry name" value="Pyrv/PenolPyrv_kinase-like_dom"/>
</dbReference>
<keyword evidence="2" id="KW-0479">Metal-binding</keyword>
<evidence type="ECO:0000313" key="5">
    <source>
        <dbReference type="EMBL" id="AJD45083.1"/>
    </source>
</evidence>
<dbReference type="SUPFAM" id="SSF51621">
    <property type="entry name" value="Phosphoenolpyruvate/pyruvate domain"/>
    <property type="match status" value="1"/>
</dbReference>
<evidence type="ECO:0000256" key="1">
    <source>
        <dbReference type="ARBA" id="ARBA00005568"/>
    </source>
</evidence>
<keyword evidence="5" id="KW-0614">Plasmid</keyword>
<dbReference type="KEGG" id="rga:RGR602_PC01052"/>
<organism evidence="5 6">
    <name type="scientific">Rhizobium gallicum bv. gallicum R602sp</name>
    <dbReference type="NCBI Taxonomy" id="1041138"/>
    <lineage>
        <taxon>Bacteria</taxon>
        <taxon>Pseudomonadati</taxon>
        <taxon>Pseudomonadota</taxon>
        <taxon>Alphaproteobacteria</taxon>
        <taxon>Hyphomicrobiales</taxon>
        <taxon>Rhizobiaceae</taxon>
        <taxon>Rhizobium/Agrobacterium group</taxon>
        <taxon>Rhizobium</taxon>
    </lineage>
</organism>
<dbReference type="Proteomes" id="UP000031368">
    <property type="component" value="Plasmid pRgalR602c"/>
</dbReference>
<dbReference type="PANTHER" id="PTHR30502:SF0">
    <property type="entry name" value="PHOSPHOENOLPYRUVATE CARBOXYLASE FAMILY PROTEIN"/>
    <property type="match status" value="1"/>
</dbReference>
<evidence type="ECO:0000313" key="6">
    <source>
        <dbReference type="Proteomes" id="UP000031368"/>
    </source>
</evidence>
<comment type="similarity">
    <text evidence="1">Belongs to the HpcH/HpaI aldolase family.</text>
</comment>
<dbReference type="AlphaFoldDB" id="A0A0B4XEL5"/>
<dbReference type="EMBL" id="CP006880">
    <property type="protein sequence ID" value="AJD45083.1"/>
    <property type="molecule type" value="Genomic_DNA"/>
</dbReference>
<accession>A0A0B4XEL5</accession>
<keyword evidence="3" id="KW-0456">Lyase</keyword>
<proteinExistence type="inferred from homology"/>
<dbReference type="GO" id="GO:0016832">
    <property type="term" value="F:aldehyde-lyase activity"/>
    <property type="evidence" value="ECO:0007669"/>
    <property type="project" value="TreeGrafter"/>
</dbReference>
<gene>
    <name evidence="5" type="ORF">RGR602_PC01052</name>
</gene>
<evidence type="ECO:0000256" key="2">
    <source>
        <dbReference type="ARBA" id="ARBA00022723"/>
    </source>
</evidence>
<name>A0A0B4XEL5_9HYPH</name>
<feature type="domain" description="HpcH/HpaI aldolase/citrate lyase" evidence="4">
    <location>
        <begin position="26"/>
        <end position="246"/>
    </location>
</feature>